<keyword evidence="1" id="KW-0472">Membrane</keyword>
<feature type="transmembrane region" description="Helical" evidence="1">
    <location>
        <begin position="625"/>
        <end position="646"/>
    </location>
</feature>
<evidence type="ECO:0000313" key="3">
    <source>
        <dbReference type="Proteomes" id="UP000198287"/>
    </source>
</evidence>
<dbReference type="Proteomes" id="UP000198287">
    <property type="component" value="Unassembled WGS sequence"/>
</dbReference>
<dbReference type="EMBL" id="LNIX01000026">
    <property type="protein sequence ID" value="OXA42386.1"/>
    <property type="molecule type" value="Genomic_DNA"/>
</dbReference>
<evidence type="ECO:0000313" key="2">
    <source>
        <dbReference type="EMBL" id="OXA42386.1"/>
    </source>
</evidence>
<gene>
    <name evidence="2" type="ORF">Fcan01_22719</name>
</gene>
<keyword evidence="3" id="KW-1185">Reference proteome</keyword>
<keyword evidence="1" id="KW-0812">Transmembrane</keyword>
<feature type="transmembrane region" description="Helical" evidence="1">
    <location>
        <begin position="12"/>
        <end position="32"/>
    </location>
</feature>
<name>A0A226DDW9_FOLCA</name>
<comment type="caution">
    <text evidence="2">The sequence shown here is derived from an EMBL/GenBank/DDBJ whole genome shotgun (WGS) entry which is preliminary data.</text>
</comment>
<keyword evidence="1" id="KW-1133">Transmembrane helix</keyword>
<evidence type="ECO:0000256" key="1">
    <source>
        <dbReference type="SAM" id="Phobius"/>
    </source>
</evidence>
<reference evidence="2 3" key="1">
    <citation type="submission" date="2015-12" db="EMBL/GenBank/DDBJ databases">
        <title>The genome of Folsomia candida.</title>
        <authorList>
            <person name="Faddeeva A."/>
            <person name="Derks M.F."/>
            <person name="Anvar Y."/>
            <person name="Smit S."/>
            <person name="Van Straalen N."/>
            <person name="Roelofs D."/>
        </authorList>
    </citation>
    <scope>NUCLEOTIDE SEQUENCE [LARGE SCALE GENOMIC DNA]</scope>
    <source>
        <strain evidence="2 3">VU population</strain>
        <tissue evidence="2">Whole body</tissue>
    </source>
</reference>
<proteinExistence type="predicted"/>
<dbReference type="AlphaFoldDB" id="A0A226DDW9"/>
<feature type="transmembrane region" description="Helical" evidence="1">
    <location>
        <begin position="430"/>
        <end position="448"/>
    </location>
</feature>
<protein>
    <submittedName>
        <fullName evidence="2">Uncharacterized protein</fullName>
    </submittedName>
</protein>
<accession>A0A226DDW9</accession>
<organism evidence="2 3">
    <name type="scientific">Folsomia candida</name>
    <name type="common">Springtail</name>
    <dbReference type="NCBI Taxonomy" id="158441"/>
    <lineage>
        <taxon>Eukaryota</taxon>
        <taxon>Metazoa</taxon>
        <taxon>Ecdysozoa</taxon>
        <taxon>Arthropoda</taxon>
        <taxon>Hexapoda</taxon>
        <taxon>Collembola</taxon>
        <taxon>Entomobryomorpha</taxon>
        <taxon>Isotomoidea</taxon>
        <taxon>Isotomidae</taxon>
        <taxon>Proisotominae</taxon>
        <taxon>Folsomia</taxon>
    </lineage>
</organism>
<sequence length="699" mass="81451">MPPRYVHCISRWYLVVLAIEDVYFLTLFPPIVCNRALTRILRIWNFRSKLLHIFENADLFLTTLWFAAPTYHKFDSYHNEIKNHLASPSTTQASQSNVTYKRKSDTLASPPSTPKRQVKPTVARELFSSAVPQPAKIYSKPASQETLTIMLVQFFKDQVLLLCAPCNVFYFINVGWSETHAVVQTSRHAFNQKCSVFVLLYTNWELWKETRNKLRRTLTEDEEPDNLRITTTLLLSGPFDPRPDRKSLTLWEIYSVMLEEHLYPVENAKIVFPLGYSDFLYGQELFERRNAKEVRDSLRDKAFYDDLFGIFNTIKLPCFKKGQVEKHVNHCRFLSILIVIVMDHLNASEITVLPAMDFDELAETNLLSGQARYISLDLITDEDINFIFKLNSDFAYHTVDRNTYFYCVDNVAWVFGLKWDMFLAPFEPPVLVVIALFGLLISVLNALVTQPERNIYNIVKVFWTAFNTAAKNNFKQGVNFTSPYKSDENGNAYFVLGNFTYHSTSHYEVMRRLKGYDMFEILEELLHIRENGKFFDTRNGITRCFLVNQNDGKQTKRFLLVSFHFWKNKLQQVGKNLEQAGIHRYWQVVENWQRLYNEFLPGNEEGVSFGGKEYSPIPLNSHVQMIFYLLICSLLFTGIVLASEYLGFEDMHRVKQAAKKRYSYEMVVTVKEMLQSSMPVQKSYKTFWSGTTDNLCSAK</sequence>